<dbReference type="AlphaFoldDB" id="A0AAW1UJL8"/>
<accession>A0AAW1UJL8</accession>
<dbReference type="EMBL" id="JARQZJ010000091">
    <property type="protein sequence ID" value="KAK9883737.1"/>
    <property type="molecule type" value="Genomic_DNA"/>
</dbReference>
<proteinExistence type="predicted"/>
<sequence length="112" mass="13123">MLLNANGIDEISPLMLKYCSPHIDEYILLTINCCIELQHIKLLHCQVNHSEMTGNNVNHVELLSDWLKDTWKPQEFEEPILDDFVLQTLQFAYDKFHLDVYVFISSVCIIEQ</sequence>
<keyword evidence="2" id="KW-1185">Reference proteome</keyword>
<reference evidence="1 2" key="1">
    <citation type="submission" date="2023-03" db="EMBL/GenBank/DDBJ databases">
        <title>Genome insight into feeding habits of ladybird beetles.</title>
        <authorList>
            <person name="Li H.-S."/>
            <person name="Huang Y.-H."/>
            <person name="Pang H."/>
        </authorList>
    </citation>
    <scope>NUCLEOTIDE SEQUENCE [LARGE SCALE GENOMIC DNA]</scope>
    <source>
        <strain evidence="1">SYSU_2023b</strain>
        <tissue evidence="1">Whole body</tissue>
    </source>
</reference>
<protein>
    <submittedName>
        <fullName evidence="1">Uncharacterized protein</fullName>
    </submittedName>
</protein>
<comment type="caution">
    <text evidence="1">The sequence shown here is derived from an EMBL/GenBank/DDBJ whole genome shotgun (WGS) entry which is preliminary data.</text>
</comment>
<dbReference type="Proteomes" id="UP001431783">
    <property type="component" value="Unassembled WGS sequence"/>
</dbReference>
<name>A0AAW1UJL8_9CUCU</name>
<organism evidence="1 2">
    <name type="scientific">Henosepilachna vigintioctopunctata</name>
    <dbReference type="NCBI Taxonomy" id="420089"/>
    <lineage>
        <taxon>Eukaryota</taxon>
        <taxon>Metazoa</taxon>
        <taxon>Ecdysozoa</taxon>
        <taxon>Arthropoda</taxon>
        <taxon>Hexapoda</taxon>
        <taxon>Insecta</taxon>
        <taxon>Pterygota</taxon>
        <taxon>Neoptera</taxon>
        <taxon>Endopterygota</taxon>
        <taxon>Coleoptera</taxon>
        <taxon>Polyphaga</taxon>
        <taxon>Cucujiformia</taxon>
        <taxon>Coccinelloidea</taxon>
        <taxon>Coccinellidae</taxon>
        <taxon>Epilachninae</taxon>
        <taxon>Epilachnini</taxon>
        <taxon>Henosepilachna</taxon>
    </lineage>
</organism>
<gene>
    <name evidence="1" type="ORF">WA026_001925</name>
</gene>
<evidence type="ECO:0000313" key="2">
    <source>
        <dbReference type="Proteomes" id="UP001431783"/>
    </source>
</evidence>
<evidence type="ECO:0000313" key="1">
    <source>
        <dbReference type="EMBL" id="KAK9883737.1"/>
    </source>
</evidence>